<reference evidence="1" key="1">
    <citation type="submission" date="2022-06" db="EMBL/GenBank/DDBJ databases">
        <title>Phylogenomic reconstructions and comparative analyses of Kickxellomycotina fungi.</title>
        <authorList>
            <person name="Reynolds N.K."/>
            <person name="Stajich J.E."/>
            <person name="Barry K."/>
            <person name="Grigoriev I.V."/>
            <person name="Crous P."/>
            <person name="Smith M.E."/>
        </authorList>
    </citation>
    <scope>NUCLEOTIDE SEQUENCE</scope>
    <source>
        <strain evidence="1">RSA 2271</strain>
    </source>
</reference>
<dbReference type="Proteomes" id="UP001145114">
    <property type="component" value="Unassembled WGS sequence"/>
</dbReference>
<keyword evidence="2" id="KW-1185">Reference proteome</keyword>
<comment type="caution">
    <text evidence="1">The sequence shown here is derived from an EMBL/GenBank/DDBJ whole genome shotgun (WGS) entry which is preliminary data.</text>
</comment>
<keyword evidence="1" id="KW-0012">Acyltransferase</keyword>
<evidence type="ECO:0000313" key="1">
    <source>
        <dbReference type="EMBL" id="KAJ1677545.1"/>
    </source>
</evidence>
<dbReference type="EC" id="2.3.1.51" evidence="1"/>
<accession>A0ACC1HQ78</accession>
<sequence length="177" mass="20216">MVDLCWLGRTFPRRAVILAKKSLQYIPFLGWFMTLADNIFLIRNNKQSIRDMFKEASNIVLKKQLSVFFFPEGTRGTHEKPDLLPFKKGAFILAVLSQIPIVPIVVMDMHNVVSNKYHRFPGGKLRVKVLSPIETKGKTEEDVPALMELARECMLKTLIEISPDRVDYTKGAKPKAQ</sequence>
<dbReference type="EMBL" id="JAMZIH010002284">
    <property type="protein sequence ID" value="KAJ1677545.1"/>
    <property type="molecule type" value="Genomic_DNA"/>
</dbReference>
<evidence type="ECO:0000313" key="2">
    <source>
        <dbReference type="Proteomes" id="UP001145114"/>
    </source>
</evidence>
<proteinExistence type="predicted"/>
<protein>
    <submittedName>
        <fullName evidence="1">1-acylglycerol-3-phosphate O-acyltransferase</fullName>
        <ecNumber evidence="1">2.3.1.51</ecNumber>
    </submittedName>
</protein>
<gene>
    <name evidence="1" type="primary">SLC1</name>
    <name evidence="1" type="ORF">EV182_005940</name>
</gene>
<name>A0ACC1HQ78_9FUNG</name>
<organism evidence="1 2">
    <name type="scientific">Spiromyces aspiralis</name>
    <dbReference type="NCBI Taxonomy" id="68401"/>
    <lineage>
        <taxon>Eukaryota</taxon>
        <taxon>Fungi</taxon>
        <taxon>Fungi incertae sedis</taxon>
        <taxon>Zoopagomycota</taxon>
        <taxon>Kickxellomycotina</taxon>
        <taxon>Kickxellomycetes</taxon>
        <taxon>Kickxellales</taxon>
        <taxon>Kickxellaceae</taxon>
        <taxon>Spiromyces</taxon>
    </lineage>
</organism>
<keyword evidence="1" id="KW-0808">Transferase</keyword>